<accession>A0ABT0X8G1</accession>
<sequence length="278" mass="29199">MSAATAANPVANPAASAPAMRQVGLGKAVGHSLTLAGRNIRYIVRSPATLVDTIIQPVLFLVVFVFLFGGEVAGDWHTYLQTLVPGLMVQITLYASVGTGLALNTDIAKGVFDRFRSLPIARSAPLVGAVLGDVVRYALALTVLLGLAFAFGFRVQTDVLSVLFAVLLVIGFGLTLCWLSVLIGMVAESPQAVPGIAMSLVLPLTFGSNIFASPDTMPGWLQAWIEVNPVSHFVDAARGLMLGGEVAGPVLWSLGSMAVILAVLFPLAVRAYARRARS</sequence>
<organism evidence="8 9">
    <name type="scientific">Streptomyces meridianus</name>
    <dbReference type="NCBI Taxonomy" id="2938945"/>
    <lineage>
        <taxon>Bacteria</taxon>
        <taxon>Bacillati</taxon>
        <taxon>Actinomycetota</taxon>
        <taxon>Actinomycetes</taxon>
        <taxon>Kitasatosporales</taxon>
        <taxon>Streptomycetaceae</taxon>
        <taxon>Streptomyces</taxon>
    </lineage>
</organism>
<evidence type="ECO:0000259" key="7">
    <source>
        <dbReference type="PROSITE" id="PS51012"/>
    </source>
</evidence>
<dbReference type="Pfam" id="PF01061">
    <property type="entry name" value="ABC2_membrane"/>
    <property type="match status" value="1"/>
</dbReference>
<keyword evidence="9" id="KW-1185">Reference proteome</keyword>
<feature type="transmembrane region" description="Helical" evidence="6">
    <location>
        <begin position="192"/>
        <end position="212"/>
    </location>
</feature>
<evidence type="ECO:0000256" key="5">
    <source>
        <dbReference type="ARBA" id="ARBA00023251"/>
    </source>
</evidence>
<keyword evidence="2 6" id="KW-0812">Transmembrane</keyword>
<keyword evidence="4 6" id="KW-0472">Membrane</keyword>
<protein>
    <recommendedName>
        <fullName evidence="6">Transport permease protein</fullName>
    </recommendedName>
</protein>
<feature type="transmembrane region" description="Helical" evidence="6">
    <location>
        <begin position="159"/>
        <end position="185"/>
    </location>
</feature>
<dbReference type="PROSITE" id="PS51012">
    <property type="entry name" value="ABC_TM2"/>
    <property type="match status" value="1"/>
</dbReference>
<dbReference type="RefSeq" id="WP_251413763.1">
    <property type="nucleotide sequence ID" value="NZ_JAMQGM010000024.1"/>
</dbReference>
<gene>
    <name evidence="8" type="ORF">M1E25_11680</name>
</gene>
<keyword evidence="6" id="KW-1003">Cell membrane</keyword>
<dbReference type="EMBL" id="JAMQGM010000024">
    <property type="protein sequence ID" value="MCM2578012.1"/>
    <property type="molecule type" value="Genomic_DNA"/>
</dbReference>
<comment type="caution">
    <text evidence="8">The sequence shown here is derived from an EMBL/GenBank/DDBJ whole genome shotgun (WGS) entry which is preliminary data.</text>
</comment>
<dbReference type="InterPro" id="IPR051784">
    <property type="entry name" value="Nod_factor_ABC_transporter"/>
</dbReference>
<feature type="transmembrane region" description="Helical" evidence="6">
    <location>
        <begin position="48"/>
        <end position="70"/>
    </location>
</feature>
<comment type="subcellular location">
    <subcellularLocation>
        <location evidence="6">Cell membrane</location>
        <topology evidence="6">Multi-pass membrane protein</topology>
    </subcellularLocation>
    <subcellularLocation>
        <location evidence="1">Membrane</location>
        <topology evidence="1">Multi-pass membrane protein</topology>
    </subcellularLocation>
</comment>
<proteinExistence type="inferred from homology"/>
<evidence type="ECO:0000256" key="4">
    <source>
        <dbReference type="ARBA" id="ARBA00023136"/>
    </source>
</evidence>
<dbReference type="InterPro" id="IPR047817">
    <property type="entry name" value="ABC2_TM_bact-type"/>
</dbReference>
<dbReference type="PIRSF" id="PIRSF006648">
    <property type="entry name" value="DrrB"/>
    <property type="match status" value="1"/>
</dbReference>
<evidence type="ECO:0000256" key="1">
    <source>
        <dbReference type="ARBA" id="ARBA00004141"/>
    </source>
</evidence>
<evidence type="ECO:0000256" key="3">
    <source>
        <dbReference type="ARBA" id="ARBA00022989"/>
    </source>
</evidence>
<evidence type="ECO:0000313" key="9">
    <source>
        <dbReference type="Proteomes" id="UP001167160"/>
    </source>
</evidence>
<reference evidence="8" key="1">
    <citation type="journal article" date="2023" name="Int. J. Syst. Evol. Microbiol.">
        <title>Streptomyces meridianus sp. nov. isolated from brackish water of the Tagus estuary in Alcochete, Portugal.</title>
        <authorList>
            <person name="Santos J.D.N."/>
            <person name="Klimek D."/>
            <person name="Calusinska M."/>
            <person name="Lobo Da Cunha A."/>
            <person name="Catita J."/>
            <person name="Goncalves H."/>
            <person name="Gonzalez I."/>
            <person name="Reyes F."/>
            <person name="Lage O.M."/>
        </authorList>
    </citation>
    <scope>NUCLEOTIDE SEQUENCE</scope>
    <source>
        <strain evidence="8">MTZ3.1</strain>
    </source>
</reference>
<keyword evidence="3 6" id="KW-1133">Transmembrane helix</keyword>
<dbReference type="InterPro" id="IPR013525">
    <property type="entry name" value="ABC2_TM"/>
</dbReference>
<feature type="transmembrane region" description="Helical" evidence="6">
    <location>
        <begin position="82"/>
        <end position="103"/>
    </location>
</feature>
<evidence type="ECO:0000313" key="8">
    <source>
        <dbReference type="EMBL" id="MCM2578012.1"/>
    </source>
</evidence>
<dbReference type="InterPro" id="IPR000412">
    <property type="entry name" value="ABC_2_transport"/>
</dbReference>
<comment type="similarity">
    <text evidence="6">Belongs to the ABC-2 integral membrane protein family.</text>
</comment>
<dbReference type="Proteomes" id="UP001167160">
    <property type="component" value="Unassembled WGS sequence"/>
</dbReference>
<keyword evidence="5" id="KW-0046">Antibiotic resistance</keyword>
<keyword evidence="6" id="KW-0813">Transport</keyword>
<feature type="transmembrane region" description="Helical" evidence="6">
    <location>
        <begin position="124"/>
        <end position="153"/>
    </location>
</feature>
<feature type="transmembrane region" description="Helical" evidence="6">
    <location>
        <begin position="250"/>
        <end position="273"/>
    </location>
</feature>
<dbReference type="PANTHER" id="PTHR43229">
    <property type="entry name" value="NODULATION PROTEIN J"/>
    <property type="match status" value="1"/>
</dbReference>
<evidence type="ECO:0000256" key="2">
    <source>
        <dbReference type="ARBA" id="ARBA00022692"/>
    </source>
</evidence>
<feature type="domain" description="ABC transmembrane type-2" evidence="7">
    <location>
        <begin position="48"/>
        <end position="275"/>
    </location>
</feature>
<evidence type="ECO:0000256" key="6">
    <source>
        <dbReference type="RuleBase" id="RU361157"/>
    </source>
</evidence>
<name>A0ABT0X8G1_9ACTN</name>
<dbReference type="PANTHER" id="PTHR43229:SF2">
    <property type="entry name" value="NODULATION PROTEIN J"/>
    <property type="match status" value="1"/>
</dbReference>